<dbReference type="RefSeq" id="WP_123417694.1">
    <property type="nucleotide sequence ID" value="NZ_JBIVJA010000022.1"/>
</dbReference>
<dbReference type="Proteomes" id="UP000284207">
    <property type="component" value="Unassembled WGS sequence"/>
</dbReference>
<protein>
    <submittedName>
        <fullName evidence="1">Uncharacterized protein</fullName>
    </submittedName>
</protein>
<proteinExistence type="predicted"/>
<sequence>MSGSQAKKYSLEFFKGSKKALQGQITVEVDGHKQTFPVIHAEVRANEIVFDFDMSGGDPGRNNIIGVAIGKAYLNTKVEFVGHGDPVYLLFQDSVQEWVATKGWIRVEWQEGSKKIAGLLDDVQGDRDGNSILTGGKFEVTLD</sequence>
<name>A0A423NXS6_9PSED</name>
<evidence type="ECO:0000313" key="1">
    <source>
        <dbReference type="EMBL" id="ROO02921.1"/>
    </source>
</evidence>
<reference evidence="1 2" key="1">
    <citation type="submission" date="2016-10" db="EMBL/GenBank/DDBJ databases">
        <title>Comparative genome analysis of multiple Pseudomonas spp. focuses on biocontrol and plant growth promoting traits.</title>
        <authorList>
            <person name="Tao X.-Y."/>
            <person name="Taylor C.G."/>
        </authorList>
    </citation>
    <scope>NUCLEOTIDE SEQUENCE [LARGE SCALE GENOMIC DNA]</scope>
    <source>
        <strain evidence="1 2">36B3</strain>
    </source>
</reference>
<dbReference type="AlphaFoldDB" id="A0A423NXS6"/>
<comment type="caution">
    <text evidence="1">The sequence shown here is derived from an EMBL/GenBank/DDBJ whole genome shotgun (WGS) entry which is preliminary data.</text>
</comment>
<accession>A0A423NXS6</accession>
<organism evidence="1 2">
    <name type="scientific">Pseudomonas moraviensis</name>
    <dbReference type="NCBI Taxonomy" id="321662"/>
    <lineage>
        <taxon>Bacteria</taxon>
        <taxon>Pseudomonadati</taxon>
        <taxon>Pseudomonadota</taxon>
        <taxon>Gammaproteobacteria</taxon>
        <taxon>Pseudomonadales</taxon>
        <taxon>Pseudomonadaceae</taxon>
        <taxon>Pseudomonas</taxon>
    </lineage>
</organism>
<gene>
    <name evidence="1" type="ORF">BK674_00990</name>
</gene>
<dbReference type="EMBL" id="MOCA01000001">
    <property type="protein sequence ID" value="ROO02921.1"/>
    <property type="molecule type" value="Genomic_DNA"/>
</dbReference>
<evidence type="ECO:0000313" key="2">
    <source>
        <dbReference type="Proteomes" id="UP000284207"/>
    </source>
</evidence>